<evidence type="ECO:0000313" key="4">
    <source>
        <dbReference type="Proteomes" id="UP000292052"/>
    </source>
</evidence>
<gene>
    <name evidence="3" type="ORF">BDFB_003305</name>
</gene>
<dbReference type="Pfam" id="PF03359">
    <property type="entry name" value="GKAP"/>
    <property type="match status" value="1"/>
</dbReference>
<dbReference type="GO" id="GO:0060090">
    <property type="term" value="F:molecular adaptor activity"/>
    <property type="evidence" value="ECO:0007669"/>
    <property type="project" value="TreeGrafter"/>
</dbReference>
<dbReference type="AlphaFoldDB" id="A0A482VUI6"/>
<accession>A0A482VUI6</accession>
<proteinExistence type="inferred from homology"/>
<dbReference type="STRING" id="1661398.A0A482VUI6"/>
<protein>
    <submittedName>
        <fullName evidence="3">GKAP domain containing protein</fullName>
    </submittedName>
</protein>
<reference evidence="3 4" key="1">
    <citation type="submission" date="2017-03" db="EMBL/GenBank/DDBJ databases">
        <title>Genome of the blue death feigning beetle - Asbolus verrucosus.</title>
        <authorList>
            <person name="Rider S.D."/>
        </authorList>
    </citation>
    <scope>NUCLEOTIDE SEQUENCE [LARGE SCALE GENOMIC DNA]</scope>
    <source>
        <strain evidence="3">Butters</strain>
        <tissue evidence="3">Head and leg muscle</tissue>
    </source>
</reference>
<evidence type="ECO:0000256" key="2">
    <source>
        <dbReference type="SAM" id="Coils"/>
    </source>
</evidence>
<name>A0A482VUI6_ASBVE</name>
<comment type="caution">
    <text evidence="3">The sequence shown here is derived from an EMBL/GenBank/DDBJ whole genome shotgun (WGS) entry which is preliminary data.</text>
</comment>
<dbReference type="PANTHER" id="PTHR12353:SF31">
    <property type="entry name" value="LD44824P"/>
    <property type="match status" value="1"/>
</dbReference>
<keyword evidence="2" id="KW-0175">Coiled coil</keyword>
<organism evidence="3 4">
    <name type="scientific">Asbolus verrucosus</name>
    <name type="common">Desert ironclad beetle</name>
    <dbReference type="NCBI Taxonomy" id="1661398"/>
    <lineage>
        <taxon>Eukaryota</taxon>
        <taxon>Metazoa</taxon>
        <taxon>Ecdysozoa</taxon>
        <taxon>Arthropoda</taxon>
        <taxon>Hexapoda</taxon>
        <taxon>Insecta</taxon>
        <taxon>Pterygota</taxon>
        <taxon>Neoptera</taxon>
        <taxon>Endopterygota</taxon>
        <taxon>Coleoptera</taxon>
        <taxon>Polyphaga</taxon>
        <taxon>Cucujiformia</taxon>
        <taxon>Tenebrionidae</taxon>
        <taxon>Pimeliinae</taxon>
        <taxon>Asbolus</taxon>
    </lineage>
</organism>
<evidence type="ECO:0000256" key="1">
    <source>
        <dbReference type="ARBA" id="ARBA00008839"/>
    </source>
</evidence>
<dbReference type="Proteomes" id="UP000292052">
    <property type="component" value="Unassembled WGS sequence"/>
</dbReference>
<comment type="similarity">
    <text evidence="1">Belongs to the SAPAP family.</text>
</comment>
<dbReference type="EMBL" id="QDEB01065256">
    <property type="protein sequence ID" value="RZC36099.1"/>
    <property type="molecule type" value="Genomic_DNA"/>
</dbReference>
<dbReference type="GO" id="GO:0023052">
    <property type="term" value="P:signaling"/>
    <property type="evidence" value="ECO:0007669"/>
    <property type="project" value="InterPro"/>
</dbReference>
<dbReference type="OrthoDB" id="10036956at2759"/>
<feature type="coiled-coil region" evidence="2">
    <location>
        <begin position="85"/>
        <end position="114"/>
    </location>
</feature>
<sequence length="127" mass="14618">MQQFKGLCTNNITQSESVAFPTTNEDLQGFWDMVMLQVDQVDALFKEIDALKANNWQEVKIESQNKTNTNGKTRKVVNRIKPTSAASEEARKKREAQRKQMIEERRKAMKAQNKPLESIEIFVPESS</sequence>
<dbReference type="PANTHER" id="PTHR12353">
    <property type="entry name" value="DISKS LARGE-ASSOCIATED PROTEIN DAP SAP90/PSD-95-ASSOCIATED PROTEIN"/>
    <property type="match status" value="1"/>
</dbReference>
<evidence type="ECO:0000313" key="3">
    <source>
        <dbReference type="EMBL" id="RZC36099.1"/>
    </source>
</evidence>
<dbReference type="GO" id="GO:0099572">
    <property type="term" value="C:postsynaptic specialization"/>
    <property type="evidence" value="ECO:0007669"/>
    <property type="project" value="TreeGrafter"/>
</dbReference>
<dbReference type="GO" id="GO:0098978">
    <property type="term" value="C:glutamatergic synapse"/>
    <property type="evidence" value="ECO:0007669"/>
    <property type="project" value="TreeGrafter"/>
</dbReference>
<dbReference type="InterPro" id="IPR005026">
    <property type="entry name" value="SAPAP"/>
</dbReference>
<keyword evidence="4" id="KW-1185">Reference proteome</keyword>